<dbReference type="Pfam" id="PF13649">
    <property type="entry name" value="Methyltransf_25"/>
    <property type="match status" value="1"/>
</dbReference>
<accession>A0ABD3PXF6</accession>
<reference evidence="3 4" key="1">
    <citation type="journal article" date="2020" name="G3 (Bethesda)">
        <title>Improved Reference Genome for Cyclotella cryptica CCMP332, a Model for Cell Wall Morphogenesis, Salinity Adaptation, and Lipid Production in Diatoms (Bacillariophyta).</title>
        <authorList>
            <person name="Roberts W.R."/>
            <person name="Downey K.M."/>
            <person name="Ruck E.C."/>
            <person name="Traller J.C."/>
            <person name="Alverson A.J."/>
        </authorList>
    </citation>
    <scope>NUCLEOTIDE SEQUENCE [LARGE SCALE GENOMIC DNA]</scope>
    <source>
        <strain evidence="3 4">CCMP332</strain>
    </source>
</reference>
<comment type="caution">
    <text evidence="3">The sequence shown here is derived from an EMBL/GenBank/DDBJ whole genome shotgun (WGS) entry which is preliminary data.</text>
</comment>
<dbReference type="PANTHER" id="PTHR42912:SF96">
    <property type="entry name" value="METHYLTRANSFERASE DOMAIN-CONTAINING PROTEIN"/>
    <property type="match status" value="1"/>
</dbReference>
<dbReference type="AlphaFoldDB" id="A0ABD3PXF6"/>
<feature type="signal peptide" evidence="1">
    <location>
        <begin position="1"/>
        <end position="15"/>
    </location>
</feature>
<evidence type="ECO:0000259" key="2">
    <source>
        <dbReference type="Pfam" id="PF13649"/>
    </source>
</evidence>
<dbReference type="EMBL" id="JABMIG020000102">
    <property type="protein sequence ID" value="KAL3792409.1"/>
    <property type="molecule type" value="Genomic_DNA"/>
</dbReference>
<dbReference type="InterPro" id="IPR029063">
    <property type="entry name" value="SAM-dependent_MTases_sf"/>
</dbReference>
<protein>
    <recommendedName>
        <fullName evidence="2">Methyltransferase domain-containing protein</fullName>
    </recommendedName>
</protein>
<dbReference type="CDD" id="cd02440">
    <property type="entry name" value="AdoMet_MTases"/>
    <property type="match status" value="1"/>
</dbReference>
<evidence type="ECO:0000313" key="4">
    <source>
        <dbReference type="Proteomes" id="UP001516023"/>
    </source>
</evidence>
<organism evidence="3 4">
    <name type="scientific">Cyclotella cryptica</name>
    <dbReference type="NCBI Taxonomy" id="29204"/>
    <lineage>
        <taxon>Eukaryota</taxon>
        <taxon>Sar</taxon>
        <taxon>Stramenopiles</taxon>
        <taxon>Ochrophyta</taxon>
        <taxon>Bacillariophyta</taxon>
        <taxon>Coscinodiscophyceae</taxon>
        <taxon>Thalassiosirophycidae</taxon>
        <taxon>Stephanodiscales</taxon>
        <taxon>Stephanodiscaceae</taxon>
        <taxon>Cyclotella</taxon>
    </lineage>
</organism>
<evidence type="ECO:0000256" key="1">
    <source>
        <dbReference type="SAM" id="SignalP"/>
    </source>
</evidence>
<feature type="domain" description="Methyltransferase" evidence="2">
    <location>
        <begin position="124"/>
        <end position="229"/>
    </location>
</feature>
<name>A0ABD3PXF6_9STRA</name>
<proteinExistence type="predicted"/>
<dbReference type="SUPFAM" id="SSF53335">
    <property type="entry name" value="S-adenosyl-L-methionine-dependent methyltransferases"/>
    <property type="match status" value="1"/>
</dbReference>
<gene>
    <name evidence="3" type="ORF">HJC23_001527</name>
</gene>
<dbReference type="PANTHER" id="PTHR42912">
    <property type="entry name" value="METHYLTRANSFERASE"/>
    <property type="match status" value="1"/>
</dbReference>
<dbReference type="Proteomes" id="UP001516023">
    <property type="component" value="Unassembled WGS sequence"/>
</dbReference>
<feature type="chain" id="PRO_5044772078" description="Methyltransferase domain-containing protein" evidence="1">
    <location>
        <begin position="16"/>
        <end position="311"/>
    </location>
</feature>
<dbReference type="InterPro" id="IPR050508">
    <property type="entry name" value="Methyltransf_Superfamily"/>
</dbReference>
<dbReference type="Gene3D" id="3.40.50.150">
    <property type="entry name" value="Vaccinia Virus protein VP39"/>
    <property type="match status" value="1"/>
</dbReference>
<dbReference type="InterPro" id="IPR041698">
    <property type="entry name" value="Methyltransf_25"/>
</dbReference>
<keyword evidence="1" id="KW-0732">Signal</keyword>
<keyword evidence="4" id="KW-1185">Reference proteome</keyword>
<evidence type="ECO:0000313" key="3">
    <source>
        <dbReference type="EMBL" id="KAL3792409.1"/>
    </source>
</evidence>
<sequence>MKSLIVLLCATILSGKTIYSYDIKPLHCSSSHQLWPSRFRSRCHHKVINVSRRVFIASSIATLTASTGVSTSPELANAISPEEASRDYDMYAKNYNDLDGGTAASALGIAESRTKLLQLAKGNVLEIGAGTGLNLSSYKIRKGEVDDGITSLTLVDISEGMLSQAKLRVQQLGLDERVQVNFIQADATSQLVDLFGNNKFDTVVDTFSLCVMGNEGAKRCLEEMTGVVKDYKDGGKILLIENTRSSNPFLGFYQDVTATTAADLGGKGCLYNQNVGEMIQQTESLRLLKEDACAAGLFRSFVCEKSILNVT</sequence>